<dbReference type="Gene3D" id="2.130.10.10">
    <property type="entry name" value="YVTN repeat-like/Quinoprotein amine dehydrogenase"/>
    <property type="match status" value="1"/>
</dbReference>
<dbReference type="InterPro" id="IPR013083">
    <property type="entry name" value="Znf_RING/FYVE/PHD"/>
</dbReference>
<sequence>MAGRTPTRRRLKRPQPPIYNGIINTDEDKNNDFVCPICFDMIEEAHMTKCGHSFCFKCIQQSLEESNRCPKCNFVIEKTDQIFPNFLLNELILKHRQRLEERKRVKLDQPNGMKLTEFQELLSHEDDNLDITDVNLMLEVLYQKKTRLEADSIAAQNQILKEFLQHARRRKQEINWYFSYLPLHFVQQLDKLMGEVSVLDQDMQRVQVSRYHWLNSTLASRRTRLDQHFDDLEKCYFSIRLKEFGQTETHSTDSLCEFTDSLTKFTKYSGFRPLATLSYASDIYNGSSIVSSIEFDRDNEYFAIAGVTKKIKVFEYGTVIRDAVDIHYPCSEMACNSKISCVCWSSYHKGMLASSDYEGTVTLWDAFNATKSRMFQEHEKRCWSVDFNHVDPKLLASGSDDAKVKLWATNMEHSVACLEAKANVCCVKFNPNSRFHIAFGSADHCVHYYDLRNTRQALNVLKGHRKAVSYAKFVNSQEIVSAYHWLNSTLASRRTRLDQHFDDLEKCYFSIRLKEFGQTETHSTDSLCEFTDSLTKFTKYSGFRPLATLSYASDIYNGSSIVSRYSSCHLTPCLIFIYKVLLSS</sequence>
<proteinExistence type="predicted"/>
<keyword evidence="5" id="KW-0853">WD repeat</keyword>
<dbReference type="SMART" id="SM00184">
    <property type="entry name" value="RING"/>
    <property type="match status" value="1"/>
</dbReference>
<protein>
    <recommendedName>
        <fullName evidence="7">RING-type domain-containing protein</fullName>
    </recommendedName>
</protein>
<name>C3Y342_BRAFL</name>
<dbReference type="SUPFAM" id="SSF50978">
    <property type="entry name" value="WD40 repeat-like"/>
    <property type="match status" value="1"/>
</dbReference>
<feature type="repeat" description="WD" evidence="5">
    <location>
        <begin position="375"/>
        <end position="407"/>
    </location>
</feature>
<keyword evidence="3" id="KW-0862">Zinc</keyword>
<dbReference type="EMBL" id="GG666482">
    <property type="protein sequence ID" value="EEN65454.1"/>
    <property type="molecule type" value="Genomic_DNA"/>
</dbReference>
<dbReference type="InParanoid" id="C3Y342"/>
<dbReference type="PANTHER" id="PTHR44080">
    <property type="entry name" value="E3 UBIQUITIN-PROTEIN LIGASE COP1"/>
    <property type="match status" value="1"/>
</dbReference>
<dbReference type="AlphaFoldDB" id="C3Y342"/>
<dbReference type="GO" id="GO:0061630">
    <property type="term" value="F:ubiquitin protein ligase activity"/>
    <property type="evidence" value="ECO:0007669"/>
    <property type="project" value="InterPro"/>
</dbReference>
<dbReference type="STRING" id="7739.C3Y342"/>
<feature type="region of interest" description="Disordered" evidence="6">
    <location>
        <begin position="1"/>
        <end position="23"/>
    </location>
</feature>
<dbReference type="Pfam" id="PF00400">
    <property type="entry name" value="WD40"/>
    <property type="match status" value="3"/>
</dbReference>
<feature type="domain" description="RING-type" evidence="7">
    <location>
        <begin position="35"/>
        <end position="73"/>
    </location>
</feature>
<feature type="compositionally biased region" description="Basic residues" evidence="6">
    <location>
        <begin position="1"/>
        <end position="13"/>
    </location>
</feature>
<evidence type="ECO:0000256" key="2">
    <source>
        <dbReference type="ARBA" id="ARBA00022771"/>
    </source>
</evidence>
<dbReference type="InterPro" id="IPR001841">
    <property type="entry name" value="Znf_RING"/>
</dbReference>
<keyword evidence="1" id="KW-0479">Metal-binding</keyword>
<dbReference type="SUPFAM" id="SSF57850">
    <property type="entry name" value="RING/U-box"/>
    <property type="match status" value="1"/>
</dbReference>
<dbReference type="GO" id="GO:0008270">
    <property type="term" value="F:zinc ion binding"/>
    <property type="evidence" value="ECO:0007669"/>
    <property type="project" value="UniProtKB-KW"/>
</dbReference>
<dbReference type="Gene3D" id="3.30.40.10">
    <property type="entry name" value="Zinc/RING finger domain, C3HC4 (zinc finger)"/>
    <property type="match status" value="1"/>
</dbReference>
<dbReference type="InterPro" id="IPR042755">
    <property type="entry name" value="COP1"/>
</dbReference>
<dbReference type="InterPro" id="IPR017907">
    <property type="entry name" value="Znf_RING_CS"/>
</dbReference>
<dbReference type="PROSITE" id="PS50082">
    <property type="entry name" value="WD_REPEATS_2"/>
    <property type="match status" value="1"/>
</dbReference>
<organism>
    <name type="scientific">Branchiostoma floridae</name>
    <name type="common">Florida lancelet</name>
    <name type="synonym">Amphioxus</name>
    <dbReference type="NCBI Taxonomy" id="7739"/>
    <lineage>
        <taxon>Eukaryota</taxon>
        <taxon>Metazoa</taxon>
        <taxon>Chordata</taxon>
        <taxon>Cephalochordata</taxon>
        <taxon>Leptocardii</taxon>
        <taxon>Amphioxiformes</taxon>
        <taxon>Branchiostomatidae</taxon>
        <taxon>Branchiostoma</taxon>
    </lineage>
</organism>
<dbReference type="InterPro" id="IPR015943">
    <property type="entry name" value="WD40/YVTN_repeat-like_dom_sf"/>
</dbReference>
<evidence type="ECO:0000256" key="6">
    <source>
        <dbReference type="SAM" id="MobiDB-lite"/>
    </source>
</evidence>
<dbReference type="PROSITE" id="PS00518">
    <property type="entry name" value="ZF_RING_1"/>
    <property type="match status" value="1"/>
</dbReference>
<accession>C3Y342</accession>
<evidence type="ECO:0000256" key="3">
    <source>
        <dbReference type="ARBA" id="ARBA00022833"/>
    </source>
</evidence>
<dbReference type="PANTHER" id="PTHR44080:SF1">
    <property type="entry name" value="E3 UBIQUITIN-PROTEIN LIGASE COP1"/>
    <property type="match status" value="1"/>
</dbReference>
<dbReference type="eggNOG" id="ENOG502QQ8V">
    <property type="taxonomic scope" value="Eukaryota"/>
</dbReference>
<dbReference type="Pfam" id="PF13923">
    <property type="entry name" value="zf-C3HC4_2"/>
    <property type="match status" value="1"/>
</dbReference>
<dbReference type="InterPro" id="IPR001680">
    <property type="entry name" value="WD40_rpt"/>
</dbReference>
<dbReference type="PROSITE" id="PS50089">
    <property type="entry name" value="ZF_RING_2"/>
    <property type="match status" value="1"/>
</dbReference>
<evidence type="ECO:0000313" key="8">
    <source>
        <dbReference type="EMBL" id="EEN65454.1"/>
    </source>
</evidence>
<evidence type="ECO:0000256" key="5">
    <source>
        <dbReference type="PROSITE-ProRule" id="PRU00221"/>
    </source>
</evidence>
<gene>
    <name evidence="8" type="ORF">BRAFLDRAFT_93483</name>
</gene>
<dbReference type="SMART" id="SM00320">
    <property type="entry name" value="WD40"/>
    <property type="match status" value="4"/>
</dbReference>
<reference evidence="8" key="1">
    <citation type="journal article" date="2008" name="Nature">
        <title>The amphioxus genome and the evolution of the chordate karyotype.</title>
        <authorList>
            <consortium name="US DOE Joint Genome Institute (JGI-PGF)"/>
            <person name="Putnam N.H."/>
            <person name="Butts T."/>
            <person name="Ferrier D.E.K."/>
            <person name="Furlong R.F."/>
            <person name="Hellsten U."/>
            <person name="Kawashima T."/>
            <person name="Robinson-Rechavi M."/>
            <person name="Shoguchi E."/>
            <person name="Terry A."/>
            <person name="Yu J.-K."/>
            <person name="Benito-Gutierrez E.L."/>
            <person name="Dubchak I."/>
            <person name="Garcia-Fernandez J."/>
            <person name="Gibson-Brown J.J."/>
            <person name="Grigoriev I.V."/>
            <person name="Horton A.C."/>
            <person name="de Jong P.J."/>
            <person name="Jurka J."/>
            <person name="Kapitonov V.V."/>
            <person name="Kohara Y."/>
            <person name="Kuroki Y."/>
            <person name="Lindquist E."/>
            <person name="Lucas S."/>
            <person name="Osoegawa K."/>
            <person name="Pennacchio L.A."/>
            <person name="Salamov A.A."/>
            <person name="Satou Y."/>
            <person name="Sauka-Spengler T."/>
            <person name="Schmutz J."/>
            <person name="Shin-I T."/>
            <person name="Toyoda A."/>
            <person name="Bronner-Fraser M."/>
            <person name="Fujiyama A."/>
            <person name="Holland L.Z."/>
            <person name="Holland P.W.H."/>
            <person name="Satoh N."/>
            <person name="Rokhsar D.S."/>
        </authorList>
    </citation>
    <scope>NUCLEOTIDE SEQUENCE [LARGE SCALE GENOMIC DNA]</scope>
    <source>
        <strain evidence="8">S238N-H82</strain>
        <tissue evidence="8">Testes</tissue>
    </source>
</reference>
<evidence type="ECO:0000256" key="4">
    <source>
        <dbReference type="PROSITE-ProRule" id="PRU00175"/>
    </source>
</evidence>
<evidence type="ECO:0000256" key="1">
    <source>
        <dbReference type="ARBA" id="ARBA00022723"/>
    </source>
</evidence>
<dbReference type="CDD" id="cd16504">
    <property type="entry name" value="RING-HC_COP1"/>
    <property type="match status" value="1"/>
</dbReference>
<dbReference type="InterPro" id="IPR036322">
    <property type="entry name" value="WD40_repeat_dom_sf"/>
</dbReference>
<evidence type="ECO:0000259" key="7">
    <source>
        <dbReference type="PROSITE" id="PS50089"/>
    </source>
</evidence>
<keyword evidence="2 4" id="KW-0863">Zinc-finger</keyword>